<dbReference type="InterPro" id="IPR023214">
    <property type="entry name" value="HAD_sf"/>
</dbReference>
<dbReference type="Pfam" id="PF12689">
    <property type="entry name" value="Acid_PPase"/>
    <property type="match status" value="1"/>
</dbReference>
<dbReference type="SFLD" id="SFLDG01131">
    <property type="entry name" value="C1.5.2:_MDP_Like"/>
    <property type="match status" value="1"/>
</dbReference>
<dbReference type="Gene3D" id="3.40.50.1000">
    <property type="entry name" value="HAD superfamily/HAD-like"/>
    <property type="match status" value="1"/>
</dbReference>
<dbReference type="STRING" id="1569628.A0A316UWX8"/>
<evidence type="ECO:0000313" key="2">
    <source>
        <dbReference type="Proteomes" id="UP000245884"/>
    </source>
</evidence>
<dbReference type="GeneID" id="37027351"/>
<dbReference type="Proteomes" id="UP000245884">
    <property type="component" value="Unassembled WGS sequence"/>
</dbReference>
<dbReference type="PANTHER" id="PTHR17901:SF14">
    <property type="entry name" value="MAGNESIUM-DEPENDENT PHOSPHATASE 1"/>
    <property type="match status" value="1"/>
</dbReference>
<reference evidence="1 2" key="1">
    <citation type="journal article" date="2018" name="Mol. Biol. Evol.">
        <title>Broad Genomic Sampling Reveals a Smut Pathogenic Ancestry of the Fungal Clade Ustilaginomycotina.</title>
        <authorList>
            <person name="Kijpornyongpan T."/>
            <person name="Mondo S.J."/>
            <person name="Barry K."/>
            <person name="Sandor L."/>
            <person name="Lee J."/>
            <person name="Lipzen A."/>
            <person name="Pangilinan J."/>
            <person name="LaButti K."/>
            <person name="Hainaut M."/>
            <person name="Henrissat B."/>
            <person name="Grigoriev I.V."/>
            <person name="Spatafora J.W."/>
            <person name="Aime M.C."/>
        </authorList>
    </citation>
    <scope>NUCLEOTIDE SEQUENCE [LARGE SCALE GENOMIC DNA]</scope>
    <source>
        <strain evidence="1 2">MCA 5214</strain>
    </source>
</reference>
<dbReference type="SFLD" id="SFLDG01129">
    <property type="entry name" value="C1.5:_HAD__Beta-PGM__Phosphata"/>
    <property type="match status" value="1"/>
</dbReference>
<dbReference type="SUPFAM" id="SSF56784">
    <property type="entry name" value="HAD-like"/>
    <property type="match status" value="1"/>
</dbReference>
<sequence length="189" mass="21250">MAVFDLDYTLWPLWVDTHVDTPIKRKGNAINKVVDRHGQPLSFFPHVPSILFFCRRHNIAIAAASRTSAPSAAKQALNGLYLIDDSPRSPSSEALKSWTLFNFNEIYPGSKISHFRQLHADSGIVYEDMIFFDDEYRNSEVGTKLGVHFVEVGHQGLDLGTFERGVGEWRARRASRMGRGEEADVGSKV</sequence>
<protein>
    <recommendedName>
        <fullName evidence="3">Magnesium-dependent phosphatase-1</fullName>
    </recommendedName>
</protein>
<accession>A0A316UWX8</accession>
<dbReference type="EMBL" id="KZ819663">
    <property type="protein sequence ID" value="PWN29732.1"/>
    <property type="molecule type" value="Genomic_DNA"/>
</dbReference>
<dbReference type="NCBIfam" id="TIGR01685">
    <property type="entry name" value="MDP-1"/>
    <property type="match status" value="1"/>
</dbReference>
<dbReference type="RefSeq" id="XP_025364344.1">
    <property type="nucleotide sequence ID" value="XM_025505528.1"/>
</dbReference>
<organism evidence="1 2">
    <name type="scientific">Jaminaea rosea</name>
    <dbReference type="NCBI Taxonomy" id="1569628"/>
    <lineage>
        <taxon>Eukaryota</taxon>
        <taxon>Fungi</taxon>
        <taxon>Dikarya</taxon>
        <taxon>Basidiomycota</taxon>
        <taxon>Ustilaginomycotina</taxon>
        <taxon>Exobasidiomycetes</taxon>
        <taxon>Microstromatales</taxon>
        <taxon>Microstromatales incertae sedis</taxon>
        <taxon>Jaminaea</taxon>
    </lineage>
</organism>
<dbReference type="InterPro" id="IPR036412">
    <property type="entry name" value="HAD-like_sf"/>
</dbReference>
<dbReference type="AlphaFoldDB" id="A0A316UWX8"/>
<name>A0A316UWX8_9BASI</name>
<proteinExistence type="predicted"/>
<dbReference type="InterPro" id="IPR010036">
    <property type="entry name" value="MDP_1_eu_arc"/>
</dbReference>
<dbReference type="PANTHER" id="PTHR17901">
    <property type="entry name" value="MAGNESIUM-DEPENDENT PHOSPHATASE 1 MDP1"/>
    <property type="match status" value="1"/>
</dbReference>
<dbReference type="SFLD" id="SFLDS00003">
    <property type="entry name" value="Haloacid_Dehalogenase"/>
    <property type="match status" value="1"/>
</dbReference>
<gene>
    <name evidence="1" type="ORF">BDZ90DRAFT_230586</name>
</gene>
<dbReference type="GO" id="GO:0003993">
    <property type="term" value="F:acid phosphatase activity"/>
    <property type="evidence" value="ECO:0007669"/>
    <property type="project" value="TreeGrafter"/>
</dbReference>
<keyword evidence="2" id="KW-1185">Reference proteome</keyword>
<evidence type="ECO:0000313" key="1">
    <source>
        <dbReference type="EMBL" id="PWN29732.1"/>
    </source>
</evidence>
<evidence type="ECO:0008006" key="3">
    <source>
        <dbReference type="Google" id="ProtNLM"/>
    </source>
</evidence>
<dbReference type="OrthoDB" id="2865258at2759"/>